<dbReference type="eggNOG" id="ENOG502QQ65">
    <property type="taxonomic scope" value="Eukaryota"/>
</dbReference>
<dbReference type="Pfam" id="PF20173">
    <property type="entry name" value="ZnF_RZ-type"/>
    <property type="match status" value="1"/>
</dbReference>
<dbReference type="InParanoid" id="W5N5U3"/>
<evidence type="ECO:0000256" key="20">
    <source>
        <dbReference type="ARBA" id="ARBA00023268"/>
    </source>
</evidence>
<feature type="compositionally biased region" description="Basic and acidic residues" evidence="23">
    <location>
        <begin position="203"/>
        <end position="213"/>
    </location>
</feature>
<evidence type="ECO:0000256" key="1">
    <source>
        <dbReference type="ARBA" id="ARBA00000900"/>
    </source>
</evidence>
<evidence type="ECO:0000256" key="3">
    <source>
        <dbReference type="ARBA" id="ARBA00004514"/>
    </source>
</evidence>
<keyword evidence="17" id="KW-0067">ATP-binding</keyword>
<dbReference type="InterPro" id="IPR046439">
    <property type="entry name" value="ZF_RZ_dom"/>
</dbReference>
<keyword evidence="16" id="KW-0862">Zinc</keyword>
<feature type="domain" description="RZ-type" evidence="25">
    <location>
        <begin position="4555"/>
        <end position="4626"/>
    </location>
</feature>
<dbReference type="GO" id="GO:0002376">
    <property type="term" value="P:immune system process"/>
    <property type="evidence" value="ECO:0007669"/>
    <property type="project" value="UniProtKB-KW"/>
</dbReference>
<dbReference type="GO" id="GO:0005524">
    <property type="term" value="F:ATP binding"/>
    <property type="evidence" value="ECO:0007669"/>
    <property type="project" value="UniProtKB-KW"/>
</dbReference>
<evidence type="ECO:0000256" key="23">
    <source>
        <dbReference type="SAM" id="MobiDB-lite"/>
    </source>
</evidence>
<dbReference type="GO" id="GO:0002040">
    <property type="term" value="P:sprouting angiogenesis"/>
    <property type="evidence" value="ECO:0000318"/>
    <property type="project" value="GO_Central"/>
</dbReference>
<dbReference type="GO" id="GO:0005730">
    <property type="term" value="C:nucleolus"/>
    <property type="evidence" value="ECO:0000318"/>
    <property type="project" value="GO_Central"/>
</dbReference>
<feature type="compositionally biased region" description="Polar residues" evidence="23">
    <location>
        <begin position="125"/>
        <end position="148"/>
    </location>
</feature>
<keyword evidence="18" id="KW-0391">Immunity</keyword>
<feature type="domain" description="RING-type" evidence="24">
    <location>
        <begin position="4082"/>
        <end position="4121"/>
    </location>
</feature>
<evidence type="ECO:0000256" key="13">
    <source>
        <dbReference type="ARBA" id="ARBA00022771"/>
    </source>
</evidence>
<dbReference type="OMA" id="GICVEQI"/>
<dbReference type="OrthoDB" id="2423195at2759"/>
<dbReference type="CDD" id="cd16449">
    <property type="entry name" value="RING-HC"/>
    <property type="match status" value="1"/>
</dbReference>
<keyword evidence="15" id="KW-0378">Hydrolase</keyword>
<dbReference type="SUPFAM" id="SSF57850">
    <property type="entry name" value="RING/U-box"/>
    <property type="match status" value="1"/>
</dbReference>
<dbReference type="EC" id="2.3.2.27" evidence="6"/>
<feature type="region of interest" description="Disordered" evidence="23">
    <location>
        <begin position="1"/>
        <end position="370"/>
    </location>
</feature>
<dbReference type="Proteomes" id="UP000018468">
    <property type="component" value="Linkage group LG10"/>
</dbReference>
<keyword evidence="12" id="KW-0547">Nucleotide-binding</keyword>
<evidence type="ECO:0000313" key="27">
    <source>
        <dbReference type="Proteomes" id="UP000018468"/>
    </source>
</evidence>
<comment type="similarity">
    <text evidence="5">Belongs to the AAA ATPase family.</text>
</comment>
<comment type="catalytic activity">
    <reaction evidence="21">
        <text>ATP + H2O = ADP + phosphate + H(+)</text>
        <dbReference type="Rhea" id="RHEA:13065"/>
        <dbReference type="ChEBI" id="CHEBI:15377"/>
        <dbReference type="ChEBI" id="CHEBI:15378"/>
        <dbReference type="ChEBI" id="CHEBI:30616"/>
        <dbReference type="ChEBI" id="CHEBI:43474"/>
        <dbReference type="ChEBI" id="CHEBI:456216"/>
    </reaction>
    <physiologicalReaction direction="left-to-right" evidence="21">
        <dbReference type="Rhea" id="RHEA:13066"/>
    </physiologicalReaction>
</comment>
<evidence type="ECO:0000256" key="16">
    <source>
        <dbReference type="ARBA" id="ARBA00022833"/>
    </source>
</evidence>
<reference evidence="26" key="3">
    <citation type="submission" date="2025-09" db="UniProtKB">
        <authorList>
            <consortium name="Ensembl"/>
        </authorList>
    </citation>
    <scope>IDENTIFICATION</scope>
</reference>
<dbReference type="KEGG" id="loc:102692694"/>
<keyword evidence="20" id="KW-0511">Multifunctional enzyme</keyword>
<feature type="region of interest" description="Disordered" evidence="23">
    <location>
        <begin position="1705"/>
        <end position="1748"/>
    </location>
</feature>
<accession>W5N5U3</accession>
<dbReference type="GO" id="GO:2000051">
    <property type="term" value="P:negative regulation of non-canonical Wnt signaling pathway"/>
    <property type="evidence" value="ECO:0000318"/>
    <property type="project" value="GO_Central"/>
</dbReference>
<dbReference type="InterPro" id="IPR017907">
    <property type="entry name" value="Znf_RING_CS"/>
</dbReference>
<evidence type="ECO:0000256" key="7">
    <source>
        <dbReference type="ARBA" id="ARBA00022490"/>
    </source>
</evidence>
<evidence type="ECO:0000256" key="8">
    <source>
        <dbReference type="ARBA" id="ARBA00022657"/>
    </source>
</evidence>
<proteinExistence type="inferred from homology"/>
<evidence type="ECO:0000256" key="4">
    <source>
        <dbReference type="ARBA" id="ARBA00004906"/>
    </source>
</evidence>
<dbReference type="EMBL" id="AHAT01000404">
    <property type="status" value="NOT_ANNOTATED_CDS"/>
    <property type="molecule type" value="Genomic_DNA"/>
</dbReference>
<dbReference type="PROSITE" id="PS50089">
    <property type="entry name" value="ZF_RING_2"/>
    <property type="match status" value="1"/>
</dbReference>
<sequence>MSKPPGDQPQGQAVGKEHGDLVLEPDTCGASGESNWRERKKKDSEVPAVPGPQVKISQGSLVEEGGSKEQSPATQTGCEMEDQSRMDTPHHLELMEVSSVGGAKTNPETRGGCSEGEAIVLVGNGNPTAKESSTPEEGTVTIKPSASSDGHEPGKSSGRRQRKKEKKKLKAIERKGNTKPAAALIDKTQGKEEEQSGNTKGTQTEDRKEEAEMTKTQPEIRQLRTKDKSVQTQPKKLKTQETQTDPMPELARNMQEKTEQEQSEATGTAQQAGQSEFSGTRRKKARNSETGRLQVGSEDSASAAADAQRQQEAKPESTVTAEARQPSKDSGKDSKELKEHEKSSEEISNQTTAKEKQCQEKASQKLSTGKNPRDAHIFTIYINAVLDKKFRFNTQSDKLLLLYSNGSVDLQINYFRGLGKQGYLIEAQFSVEKWLLTRGEIQYKYAVMKRGNRIEEMAYQRKLIPFDSQLNEVHLYEGHVHFNSLTYVERLLGLFKSKEEWILMARLDAGDILLHRIFEKLVPSERESITCFIEHLQALMWQIKTASQREFYPGIHYCQPTDLSQCIVKHLLQLLQRGSDQSTAMHNPLVLGVIVFQVSCACELQLAAKDWAAVCRLLCFSSAQNSSHLLELKSLFQNCRHIVVGLMNRCARSVVVELPLLVPLLHALREPSEGGTRPERGRIPEEQDWAGLEGVDFSIYRSLIRSISDKRRMMLDLMDAHKSLGGESPQVLHSWLSLVATEDIPKYSRMMGTALEHVVQNLHYRLKECGIRTLDKDVPAVGETIEHMLEKLDEEKERILSSGQLDYILMCCINNHKSVCKMARLVQHYKVAVASFQLVLKVAEIQDSFLGKDCEGDSSERSRLLEKLSGLQSELLQWRESLLRLPLFSRERRRLSYPKEPELWDSLLGVKCAIQPLSDQWRGAVEKDLRKRICQAGDLQSIAVCCCEQSALSKTCPTVQTCFRELCQSAIQVVCQNEKEGELLHFLNPFSMEIPSPILSSIILESTAKAGEDLTGLLLSRQSSLSYLLSQGVWQKLQVDEKALQTLERGHSALASLVEGLLLGTIPLGHLTIILQNEDHFKKLYHQENKLSKQDFFHGSAEKMLRQREADLQAFNQVKEHMDNLIKMISRISESVTVEDLSHLKQQHRAELQSVSLGDLVEVEVHRPELELHEQAPRAVKWYIVCDMVRDMAREMHQLRDSTLLLSLWVQMAVSMKDGQLTSIMTLRKVQADIWKPLLLQYRQLGLKIARGTVTFQELDKALQESGDRGEGAEMKRELQLMASLLEDEGLDVEWTQTRLTQIQQYRQLHAAAWSASAVLRIAQKLELSGDFTQIESLTQLREDSFKKRNLKSLTSELICAKEQLAGVTEKHTICLEEFLNCQSLVNWVKINLEGMSDLKVFVDLASISAGENDSEIDRVACFHDAVMGYSPFLYSLKSSDNFERFMACAEKVWEALRRDEKLPEKLRDSTRWLDWLKGLRETHGSVEQSSLSLATAINTEGVYQVGKLHSQQGKQSLQSILQVAVKKDSVEKSYSLEELLELQNKLMLMSSKGEHGRTQVNRFMQVFEGVQRLGRILLQLHSSGNMLFREWKAFIHCNQDHQPCIKVHFAMPMMEAIEYSGELEEQLQEVCRSVEFCHRDWCTFISEMRSQFYPLNYYTSEQIVYLCHQLHNCHTKKLPQQVLALLSFVKPGCTLKDIRVACSTTPEVSSEPSTEDENSISSEHESAGSRHEEEPTEVIDYSDDEVGDDYNFDVVYNSDYEEEMVSLEHFSDEEKQWETEIEISMHLSGKEACVKEDPIETVEDLWKHFKENMAGSLSEHLDIITLGQFLSCLSDINKQEIKRKLCPVLQEGKPNLVLCPESDVLSTALSLYVTSPDQPLPSSDELLLCREDTTAEVVEIFLRRALGQGRPHDQEKIFTLVNPGLLTYDVGVTVGEQFEALERSSHPKYHLLIVSSVKHQHRYVPSFFSNCKVQAGVAVSTEKAKSYLKRHFTVKLEKSHVLHAYPEHLSTWVVSSTRPAVGKSLYVTRLFERFQEMSSGAQLVRIRLIEPRIDPYLFLKSLTDGLVPLKEHDSAVVHIDVAAVRTGLEVFLFEVLVLGCLTNSEGKLWRRNPAHLFLIELLRTGSTRQIHAEQSKQGLLDILPTILCRPPKEVRTLELMRRQGTLQRSLDPLMDMQVFASDGVQRPYQYLKRYNGKQSLDDFTYQKGFIEGDPSDCLYYLLAYCGVKDPSWTELRNFTWFLNLQLNDCENSLFCDPVFVGNHLLGFKSFIVKFMILMARDFATPSMDVSDQSPTFSSTDEDNDILAHLTIRKRWESESHPYVFFNADHFTMSFLGFHVKRKHSGACDAVDPHTGEVLMGNVMSSELLEGLQRQGISLSEDFDALPREDKIQRLSFVVGAKKGWIKGQFDPDPTYELTADNVMKMLAIHMRFRCEIPVIIMGETGCGKTRLVRFLCDLQKGGHPTENMKLVKVHGGTTAEMIYQKVEEAQILAKKNKNQFELDTVLFFDEANTTESIFAIKEVLCDRTVRGQPLKPNTGLKIVAACNPYRKHSPEMIRRLELAGLGYRVKAGETEDRLGNVPLRQLVYRVQPLPPSMVPLVWDFGQLSDFAELSYTRQIVQRQARDHALPPTCTETVSAVLAASQRFMRSRRDECSFVSLRDVERSMKVLIWFYHHSSLVFHNYDHLNSNEKILKCLALAVGVCYYPSLVSKREYLNCIYRFFPEPLNRPDFIEKEISSCQDVFLENIKTRDTVAKNKALKENVFLMVICIELRIPLFLVGKPGSSKSLAKTVVADAMQGQASHCSLFKNLKQVHMVSFQCSPHSSPEGIIGTFWQCARFQQGKSLKEYVSVVVLDEIGLAEDSPQMPLKTLHPLLEDGCIDNDRPKPHMKVGFVGISNWALDPAKMNRGIFVSRWDPSEHELVETAKGICSSDNTVLIKIQHLFPKLASAFLGICKEVECNQFFGLRDYYSLIKMICALVKASQEEPTESQLAEAILRNFSGRLEEFDPLNYFQDIFQDSRKVTRPSTLWMVEKNLDYRNQEESRYLLLLTTNNAALHILQQSIFSKKDRNPPEIVFGSGFPKDQEYAQVCRNVNRVKTCMETGRTVILLNLQNLYESLYDALNQYYVYLGGQQYVDLGLGTHRVKCRVHRDFRLVVVEDQNKVYTQFPVPLINRLEKHQVDRRADLTTYQKRVLKKLKDWVQEFIFVDGERKEFHPHDVFIGFHEDACASAVLQAMECRHQWRDKEVEGLQEDLSVQEQSQGTGTDVEMEEHGEFGGSFEDTIGESQKCDTGDSGVQAEEQNDEPLEEQIDIEMKGREGGDPIAKVKNEQQMEEEGSERVMEENESMMEEGGIVKCSEEMEEDEVLEAAKCFLLSCATPDSVLRLKYSELSSQEKKMLQRMYFRQQHHLSLRDFMENHMNKTEDPNRFIEVTTYSSLLTQSDVRAVAQALSLDTSGILLLSLHQFDTESSFCSNIRNFLREDRASLRVLLVQTDVEESAHCDELIASAKYCAMNEMSSVGTRMSQCYMVFITKLSRIAGDSQYIGFQGGRWLSVHIDDLRDTEDMSSDLSAFCGFPISELLTSSSQPEQAGSLGDSIAENQKGSSAHLDCVSLLKSCVQSAVALLRDTDDRASRSMECVQILLGLMGKKQGTPEVRFVQVLLQRLSQMLALKEEMVPSPEEWVSKEARKRQALQEGGTLRHTVWRCLQATITPVLARTVEVLDRDFNLDLLQKSEPGNWLTQMWIDILEDHQILEDHLILPQNQSVVNEEIPVQRHLWLGKQAQPCAAPFSWLIRLQCESIWEESYYVPGTEEDSGQRILQFVNSFKSSRLGSYITKLAEEEQRELGHRFLKDFLLLSINISSQEELKVFTRAVLNCVSELQQETKVSSDLSPAWIVAAFRHFGPRLVNLSHILQLQPHVTRILLEGAQSGSPEMNEDVVALGVYAEAIERHATGTLQECRSLLQSVRQLQSCVERACGQNYSTLCSPGCLKQLDTIRSLWQGVLVIAAFIQQVVVRVSMTGNQRLEALALKHCTLLHKFMQGSPELRNRDALQGLMRVLHSCNEQSSHLDFRYGIQKCPVCLLAVSEPAILPCEHVFCLTCIQHSIDGDRLFCPQCKTGLPADYQPAVSDKLKGALQHHEILRRQCNCFFLEVVSRFCLAEETCPEEGVVELLFSLLISAQGAVYRTRELSPFLECVDHSPVVRSVLPKLLLHYSFEQVKGHIQRYLQNLERNVLDREDLTELYLLFVNCFQDALLSPGQEEGHVSQKQLQGATHFLSRVARRQTAGFQEDPAEFIQTMARLRLYLGTASSFLKNTWANPGSELVEGYLQQVRAVCEYSRNDWYRVYLLRAVNRLAGMDCVQALLRDAHWHWIFPAQVIELQSHAPAEVDRFLCCGPHYKALRDDLCGALLQSQTDPITAALQELDCSSSTAPVLLSLALFRQVTCLYVSSDPRLQPKPEETGLLQDFMRISPLHLSREYQEFCSALLTNELGGRGSSLSITPALSAQRRTLLEILVHAAAIFLTGNHLLSPLQQIASQTQTMKDAFLPTMPDDHSAEVHRWMKEKLHSYRCVNGHVCFVGECGRPVVTSVCLDCGAPIGGIRHNPVEGFIRADIIEDQTRTGHVLGEAHVRSDVPDRQISLAAFSILRLLTHLAMLLGAHCSLQGIRDMIYPRVMDVVPFLWRHLEKDMTVLGKALDKNMDDTAITVHLVIHAFLGCTRGSSDMSRALSSKQARQQWEKLVCNAVIKPVLQDLEQKLTQAHGQISADDRLSGSVLMKVLYGNPVSILTLPSDSPTDNSRFWTCPERLTLERFTQVLDQSGGWEGYPLLWLFLKKAHCIRHLSHLPELAALQTDLLRMFPHVTVVGSQSITQILQQLPTGYQKKVLKRRVKVFINVWNQLRTEIANSKETGVQQELCEADLSTDSSAGFLSLCRRGPGSCLSTLIDFLTETHNSLVREARKEAPETDSNYTVSLEGASETQLALCHPERELLPLVLAHCHYTLKKGQQTVSSFDMQGIENQLSRSFLAGKPLIMTNTSKYLNRHQQDFSQILAGVRAKIPQEPLKGSVSSAMKTVLRSYTDVCDAVFAVEIGLRFLGKTGGEAKAPLLPYLRNMLKMGKQVSSTVAKALNECWLQHITSVWQLLTSWKSELMLQKGKDPFERLPREYQQRLTEEEMRGLRAFLRVTDISTFNLELHEILLLKTNNPNPETNYQPHWDLCSTLENHLENKHCPALPGLEALSDSLTLNKGPDIWRLAVKFRS</sequence>
<evidence type="ECO:0000256" key="9">
    <source>
        <dbReference type="ARBA" id="ARBA00022677"/>
    </source>
</evidence>
<feature type="compositionally biased region" description="Polar residues" evidence="23">
    <location>
        <begin position="263"/>
        <end position="278"/>
    </location>
</feature>
<dbReference type="FunFam" id="3.40.50.300:FF:000804">
    <property type="entry name" value="E3 ubiquitin-protein ligase RNF213"/>
    <property type="match status" value="1"/>
</dbReference>
<evidence type="ECO:0000256" key="19">
    <source>
        <dbReference type="ARBA" id="ARBA00023098"/>
    </source>
</evidence>
<organism evidence="26 27">
    <name type="scientific">Lepisosteus oculatus</name>
    <name type="common">Spotted gar</name>
    <dbReference type="NCBI Taxonomy" id="7918"/>
    <lineage>
        <taxon>Eukaryota</taxon>
        <taxon>Metazoa</taxon>
        <taxon>Chordata</taxon>
        <taxon>Craniata</taxon>
        <taxon>Vertebrata</taxon>
        <taxon>Euteleostomi</taxon>
        <taxon>Actinopterygii</taxon>
        <taxon>Neopterygii</taxon>
        <taxon>Holostei</taxon>
        <taxon>Semionotiformes</taxon>
        <taxon>Lepisosteidae</taxon>
        <taxon>Lepisosteus</taxon>
    </lineage>
</organism>
<evidence type="ECO:0000256" key="21">
    <source>
        <dbReference type="ARBA" id="ARBA00048778"/>
    </source>
</evidence>
<dbReference type="Gene3D" id="3.40.50.300">
    <property type="entry name" value="P-loop containing nucleotide triphosphate hydrolases"/>
    <property type="match status" value="2"/>
</dbReference>
<feature type="compositionally biased region" description="Basic and acidic residues" evidence="23">
    <location>
        <begin position="325"/>
        <end position="345"/>
    </location>
</feature>
<dbReference type="GO" id="GO:0005811">
    <property type="term" value="C:lipid droplet"/>
    <property type="evidence" value="ECO:0007669"/>
    <property type="project" value="UniProtKB-SubCell"/>
</dbReference>
<dbReference type="SMART" id="SM00184">
    <property type="entry name" value="RING"/>
    <property type="match status" value="1"/>
</dbReference>
<evidence type="ECO:0000256" key="14">
    <source>
        <dbReference type="ARBA" id="ARBA00022786"/>
    </source>
</evidence>
<dbReference type="GO" id="GO:0008270">
    <property type="term" value="F:zinc ion binding"/>
    <property type="evidence" value="ECO:0007669"/>
    <property type="project" value="UniProtKB-KW"/>
</dbReference>
<dbReference type="GO" id="GO:0004842">
    <property type="term" value="F:ubiquitin-protein transferase activity"/>
    <property type="evidence" value="ECO:0000318"/>
    <property type="project" value="GO_Central"/>
</dbReference>
<dbReference type="InterPro" id="IPR027417">
    <property type="entry name" value="P-loop_NTPase"/>
</dbReference>
<evidence type="ECO:0000256" key="10">
    <source>
        <dbReference type="ARBA" id="ARBA00022679"/>
    </source>
</evidence>
<evidence type="ECO:0000256" key="2">
    <source>
        <dbReference type="ARBA" id="ARBA00004502"/>
    </source>
</evidence>
<dbReference type="STRING" id="7918.ENSLOCP00000016002"/>
<evidence type="ECO:0000256" key="12">
    <source>
        <dbReference type="ARBA" id="ARBA00022741"/>
    </source>
</evidence>
<dbReference type="Bgee" id="ENSLOCG00000012974">
    <property type="expression patterns" value="Expressed in heart and 11 other cell types or tissues"/>
</dbReference>
<name>W5N5U3_LEPOC</name>
<dbReference type="SUPFAM" id="SSF52540">
    <property type="entry name" value="P-loop containing nucleoside triphosphate hydrolases"/>
    <property type="match status" value="2"/>
</dbReference>
<dbReference type="SMART" id="SM00382">
    <property type="entry name" value="AAA"/>
    <property type="match status" value="2"/>
</dbReference>
<reference evidence="26" key="2">
    <citation type="submission" date="2025-08" db="UniProtKB">
        <authorList>
            <consortium name="Ensembl"/>
        </authorList>
    </citation>
    <scope>IDENTIFICATION</scope>
</reference>
<dbReference type="FunFam" id="3.40.50.300:FF:000491">
    <property type="entry name" value="E3 ubiquitin-protein ligase RNF213"/>
    <property type="match status" value="1"/>
</dbReference>
<comment type="pathway">
    <text evidence="4">Protein modification; protein ubiquitination.</text>
</comment>
<dbReference type="GeneID" id="102692694"/>
<evidence type="ECO:0000256" key="22">
    <source>
        <dbReference type="PROSITE-ProRule" id="PRU00175"/>
    </source>
</evidence>
<dbReference type="Ensembl" id="ENSLOCT00000016032.1">
    <property type="protein sequence ID" value="ENSLOCP00000016002.1"/>
    <property type="gene ID" value="ENSLOCG00000012974.1"/>
</dbReference>
<keyword evidence="9" id="KW-0551">Lipid droplet</keyword>
<dbReference type="Gene3D" id="3.30.40.10">
    <property type="entry name" value="Zinc/RING finger domain, C3HC4 (zinc finger)"/>
    <property type="match status" value="1"/>
</dbReference>
<dbReference type="GO" id="GO:0061630">
    <property type="term" value="F:ubiquitin protein ligase activity"/>
    <property type="evidence" value="ECO:0007669"/>
    <property type="project" value="UniProtKB-EC"/>
</dbReference>
<feature type="compositionally biased region" description="Acidic residues" evidence="23">
    <location>
        <begin position="1735"/>
        <end position="1748"/>
    </location>
</feature>
<dbReference type="InterPro" id="IPR018957">
    <property type="entry name" value="Znf_C3HC4_RING-type"/>
</dbReference>
<evidence type="ECO:0000256" key="17">
    <source>
        <dbReference type="ARBA" id="ARBA00022840"/>
    </source>
</evidence>
<evidence type="ECO:0000256" key="15">
    <source>
        <dbReference type="ARBA" id="ARBA00022801"/>
    </source>
</evidence>
<dbReference type="CTD" id="563001"/>
<reference evidence="27" key="1">
    <citation type="submission" date="2011-12" db="EMBL/GenBank/DDBJ databases">
        <title>The Draft Genome of Lepisosteus oculatus.</title>
        <authorList>
            <consortium name="The Broad Institute Genome Assembly &amp; Analysis Group"/>
            <consortium name="Computational R&amp;D Group"/>
            <consortium name="and Sequencing Platform"/>
            <person name="Di Palma F."/>
            <person name="Alfoldi J."/>
            <person name="Johnson J."/>
            <person name="Berlin A."/>
            <person name="Gnerre S."/>
            <person name="Jaffe D."/>
            <person name="MacCallum I."/>
            <person name="Young S."/>
            <person name="Walker B.J."/>
            <person name="Lander E.S."/>
            <person name="Lindblad-Toh K."/>
        </authorList>
    </citation>
    <scope>NUCLEOTIDE SEQUENCE [LARGE SCALE GENOMIC DNA]</scope>
</reference>
<dbReference type="PROSITE" id="PS00518">
    <property type="entry name" value="ZF_RING_1"/>
    <property type="match status" value="1"/>
</dbReference>
<keyword evidence="27" id="KW-1185">Reference proteome</keyword>
<comment type="subcellular location">
    <subcellularLocation>
        <location evidence="3">Cytoplasm</location>
        <location evidence="3">Cytosol</location>
    </subcellularLocation>
    <subcellularLocation>
        <location evidence="2">Lipid droplet</location>
    </subcellularLocation>
</comment>
<feature type="compositionally biased region" description="Basic and acidic residues" evidence="23">
    <location>
        <begin position="353"/>
        <end position="363"/>
    </location>
</feature>
<comment type="catalytic activity">
    <reaction evidence="1">
        <text>S-ubiquitinyl-[E2 ubiquitin-conjugating enzyme]-L-cysteine + [acceptor protein]-L-lysine = [E2 ubiquitin-conjugating enzyme]-L-cysteine + N(6)-ubiquitinyl-[acceptor protein]-L-lysine.</text>
        <dbReference type="EC" id="2.3.2.27"/>
    </reaction>
</comment>
<feature type="compositionally biased region" description="Basic and acidic residues" evidence="23">
    <location>
        <begin position="1723"/>
        <end position="1734"/>
    </location>
</feature>
<evidence type="ECO:0000259" key="25">
    <source>
        <dbReference type="PROSITE" id="PS51981"/>
    </source>
</evidence>
<dbReference type="PANTHER" id="PTHR22605:SF21">
    <property type="entry name" value="E3 UBIQUITIN-PROTEIN LIGASE RNF213-BETA"/>
    <property type="match status" value="1"/>
</dbReference>
<keyword evidence="13 22" id="KW-0863">Zinc-finger</keyword>
<feature type="compositionally biased region" description="Basic and acidic residues" evidence="23">
    <location>
        <begin position="35"/>
        <end position="45"/>
    </location>
</feature>
<dbReference type="InterPro" id="IPR003593">
    <property type="entry name" value="AAA+_ATPase"/>
</dbReference>
<dbReference type="GeneTree" id="ENSGT00630000089884"/>
<dbReference type="GO" id="GO:0016887">
    <property type="term" value="F:ATP hydrolysis activity"/>
    <property type="evidence" value="ECO:0007669"/>
    <property type="project" value="InterPro"/>
</dbReference>
<dbReference type="InterPro" id="IPR031248">
    <property type="entry name" value="RNF213"/>
</dbReference>
<feature type="compositionally biased region" description="Basic residues" evidence="23">
    <location>
        <begin position="157"/>
        <end position="169"/>
    </location>
</feature>
<protein>
    <recommendedName>
        <fullName evidence="6">RING-type E3 ubiquitin transferase</fullName>
        <ecNumber evidence="6">2.3.2.27</ecNumber>
    </recommendedName>
</protein>
<evidence type="ECO:0000256" key="18">
    <source>
        <dbReference type="ARBA" id="ARBA00022859"/>
    </source>
</evidence>
<feature type="compositionally biased region" description="Low complexity" evidence="23">
    <location>
        <begin position="297"/>
        <end position="308"/>
    </location>
</feature>
<dbReference type="InterPro" id="IPR013083">
    <property type="entry name" value="Znf_RING/FYVE/PHD"/>
</dbReference>
<dbReference type="PROSITE" id="PS51981">
    <property type="entry name" value="ZF_RZ"/>
    <property type="match status" value="1"/>
</dbReference>
<keyword evidence="8" id="KW-0037">Angiogenesis</keyword>
<evidence type="ECO:0000256" key="6">
    <source>
        <dbReference type="ARBA" id="ARBA00012483"/>
    </source>
</evidence>
<dbReference type="PANTHER" id="PTHR22605">
    <property type="entry name" value="RZ-TYPE DOMAIN-CONTAINING PROTEIN"/>
    <property type="match status" value="1"/>
</dbReference>
<feature type="compositionally biased region" description="Polar residues" evidence="23">
    <location>
        <begin position="230"/>
        <end position="245"/>
    </location>
</feature>
<evidence type="ECO:0000313" key="26">
    <source>
        <dbReference type="Ensembl" id="ENSLOCP00000016002.1"/>
    </source>
</evidence>
<dbReference type="GO" id="GO:0006511">
    <property type="term" value="P:ubiquitin-dependent protein catabolic process"/>
    <property type="evidence" value="ECO:0000318"/>
    <property type="project" value="GO_Central"/>
</dbReference>
<dbReference type="Pfam" id="PF00097">
    <property type="entry name" value="zf-C3HC4"/>
    <property type="match status" value="1"/>
</dbReference>
<keyword evidence="11" id="KW-0479">Metal-binding</keyword>
<dbReference type="GO" id="GO:0006629">
    <property type="term" value="P:lipid metabolic process"/>
    <property type="evidence" value="ECO:0007669"/>
    <property type="project" value="UniProtKB-KW"/>
</dbReference>
<evidence type="ECO:0000256" key="5">
    <source>
        <dbReference type="ARBA" id="ARBA00006914"/>
    </source>
</evidence>
<evidence type="ECO:0000259" key="24">
    <source>
        <dbReference type="PROSITE" id="PS50089"/>
    </source>
</evidence>
<dbReference type="GO" id="GO:0005829">
    <property type="term" value="C:cytosol"/>
    <property type="evidence" value="ECO:0000318"/>
    <property type="project" value="GO_Central"/>
</dbReference>
<keyword evidence="10" id="KW-0808">Transferase</keyword>
<dbReference type="InterPro" id="IPR001841">
    <property type="entry name" value="Znf_RING"/>
</dbReference>
<keyword evidence="19" id="KW-0443">Lipid metabolism</keyword>
<feature type="compositionally biased region" description="Polar residues" evidence="23">
    <location>
        <begin position="68"/>
        <end position="77"/>
    </location>
</feature>
<evidence type="ECO:0000256" key="11">
    <source>
        <dbReference type="ARBA" id="ARBA00022723"/>
    </source>
</evidence>
<feature type="compositionally biased region" description="Basic and acidic residues" evidence="23">
    <location>
        <begin position="82"/>
        <end position="94"/>
    </location>
</feature>
<keyword evidence="7" id="KW-0963">Cytoplasm</keyword>
<keyword evidence="14" id="KW-0833">Ubl conjugation pathway</keyword>